<keyword evidence="4" id="KW-1185">Reference proteome</keyword>
<keyword evidence="2" id="KW-0472">Membrane</keyword>
<reference evidence="3" key="1">
    <citation type="journal article" date="2020" name="Stud. Mycol.">
        <title>101 Dothideomycetes genomes: a test case for predicting lifestyles and emergence of pathogens.</title>
        <authorList>
            <person name="Haridas S."/>
            <person name="Albert R."/>
            <person name="Binder M."/>
            <person name="Bloem J."/>
            <person name="Labutti K."/>
            <person name="Salamov A."/>
            <person name="Andreopoulos B."/>
            <person name="Baker S."/>
            <person name="Barry K."/>
            <person name="Bills G."/>
            <person name="Bluhm B."/>
            <person name="Cannon C."/>
            <person name="Castanera R."/>
            <person name="Culley D."/>
            <person name="Daum C."/>
            <person name="Ezra D."/>
            <person name="Gonzalez J."/>
            <person name="Henrissat B."/>
            <person name="Kuo A."/>
            <person name="Liang C."/>
            <person name="Lipzen A."/>
            <person name="Lutzoni F."/>
            <person name="Magnuson J."/>
            <person name="Mondo S."/>
            <person name="Nolan M."/>
            <person name="Ohm R."/>
            <person name="Pangilinan J."/>
            <person name="Park H.-J."/>
            <person name="Ramirez L."/>
            <person name="Alfaro M."/>
            <person name="Sun H."/>
            <person name="Tritt A."/>
            <person name="Yoshinaga Y."/>
            <person name="Zwiers L.-H."/>
            <person name="Turgeon B."/>
            <person name="Goodwin S."/>
            <person name="Spatafora J."/>
            <person name="Crous P."/>
            <person name="Grigoriev I."/>
        </authorList>
    </citation>
    <scope>NUCLEOTIDE SEQUENCE</scope>
    <source>
        <strain evidence="3">CBS 675.92</strain>
    </source>
</reference>
<evidence type="ECO:0000256" key="1">
    <source>
        <dbReference type="SAM" id="MobiDB-lite"/>
    </source>
</evidence>
<evidence type="ECO:0000256" key="2">
    <source>
        <dbReference type="SAM" id="Phobius"/>
    </source>
</evidence>
<keyword evidence="2" id="KW-0812">Transmembrane</keyword>
<dbReference type="OrthoDB" id="5215637at2759"/>
<dbReference type="EMBL" id="ML976993">
    <property type="protein sequence ID" value="KAF1956031.1"/>
    <property type="molecule type" value="Genomic_DNA"/>
</dbReference>
<name>A0A6A5TTP3_9PLEO</name>
<dbReference type="Proteomes" id="UP000800035">
    <property type="component" value="Unassembled WGS sequence"/>
</dbReference>
<protein>
    <recommendedName>
        <fullName evidence="5">Mid2 domain-containing protein</fullName>
    </recommendedName>
</protein>
<proteinExistence type="predicted"/>
<organism evidence="3 4">
    <name type="scientific">Byssothecium circinans</name>
    <dbReference type="NCBI Taxonomy" id="147558"/>
    <lineage>
        <taxon>Eukaryota</taxon>
        <taxon>Fungi</taxon>
        <taxon>Dikarya</taxon>
        <taxon>Ascomycota</taxon>
        <taxon>Pezizomycotina</taxon>
        <taxon>Dothideomycetes</taxon>
        <taxon>Pleosporomycetidae</taxon>
        <taxon>Pleosporales</taxon>
        <taxon>Massarineae</taxon>
        <taxon>Massarinaceae</taxon>
        <taxon>Byssothecium</taxon>
    </lineage>
</organism>
<evidence type="ECO:0000313" key="3">
    <source>
        <dbReference type="EMBL" id="KAF1956031.1"/>
    </source>
</evidence>
<dbReference type="AlphaFoldDB" id="A0A6A5TTP3"/>
<feature type="compositionally biased region" description="Low complexity" evidence="1">
    <location>
        <begin position="249"/>
        <end position="279"/>
    </location>
</feature>
<sequence>MRSPVPMNLPDCCRPRPFSSTQVCFQLSLARERVLASPLARFSYFLGVGLGAKGLSSTPSLLSLLLSSSFSQNPSPAQYTRFRILSPQQLTMPQHPRAILSLPTVLSLYLSFFSLSTSATCFRPNGSVETNPEYVPCSTDITSPYNSICCASNRTPDRGPDICTPNGLCQVGLKKGETAGEPAWTKPQCGNGRWEGCLNVCGDKETSYLTPCDKTAGNSSRRWCCGFQNTDCCTRDDLPVETLAMKFSDASSTSSTSSTPTPITLPSSSPAPASPTTSSVKGTQGQAEEVKKGSSMSTGAKAGLGIGITLAALALLAFGFWLGKYLKNKKQKQNNAYVAFRDSTSTAQQHGPMVYRHEMHAEKGMGEMAGWNMDPVELPATAAGSGKPEKGGFAVGEEGARALCTTRV</sequence>
<evidence type="ECO:0000313" key="4">
    <source>
        <dbReference type="Proteomes" id="UP000800035"/>
    </source>
</evidence>
<evidence type="ECO:0008006" key="5">
    <source>
        <dbReference type="Google" id="ProtNLM"/>
    </source>
</evidence>
<gene>
    <name evidence="3" type="ORF">CC80DRAFT_594174</name>
</gene>
<keyword evidence="2" id="KW-1133">Transmembrane helix</keyword>
<feature type="region of interest" description="Disordered" evidence="1">
    <location>
        <begin position="249"/>
        <end position="297"/>
    </location>
</feature>
<feature type="transmembrane region" description="Helical" evidence="2">
    <location>
        <begin position="302"/>
        <end position="323"/>
    </location>
</feature>
<accession>A0A6A5TTP3</accession>